<dbReference type="NCBIfam" id="TIGR02937">
    <property type="entry name" value="sigma70-ECF"/>
    <property type="match status" value="1"/>
</dbReference>
<dbReference type="NCBIfam" id="TIGR02985">
    <property type="entry name" value="Sig70_bacteroi1"/>
    <property type="match status" value="1"/>
</dbReference>
<evidence type="ECO:0000259" key="5">
    <source>
        <dbReference type="Pfam" id="PF04542"/>
    </source>
</evidence>
<name>A0A1R3T1V2_9BACT</name>
<evidence type="ECO:0000313" key="7">
    <source>
        <dbReference type="EMBL" id="SCD20049.1"/>
    </source>
</evidence>
<dbReference type="InterPro" id="IPR014284">
    <property type="entry name" value="RNA_pol_sigma-70_dom"/>
</dbReference>
<dbReference type="InterPro" id="IPR013325">
    <property type="entry name" value="RNA_pol_sigma_r2"/>
</dbReference>
<dbReference type="Proteomes" id="UP000187464">
    <property type="component" value="Chromosome I"/>
</dbReference>
<dbReference type="Pfam" id="PF04542">
    <property type="entry name" value="Sigma70_r2"/>
    <property type="match status" value="1"/>
</dbReference>
<comment type="similarity">
    <text evidence="1">Belongs to the sigma-70 factor family. ECF subfamily.</text>
</comment>
<feature type="domain" description="RNA polymerase sigma factor 70 region 4 type 2" evidence="6">
    <location>
        <begin position="133"/>
        <end position="183"/>
    </location>
</feature>
<reference evidence="7 8" key="1">
    <citation type="submission" date="2016-08" db="EMBL/GenBank/DDBJ databases">
        <authorList>
            <person name="Seilhamer J.J."/>
        </authorList>
    </citation>
    <scope>NUCLEOTIDE SEQUENCE [LARGE SCALE GENOMIC DNA]</scope>
    <source>
        <strain evidence="7">M3/6</strain>
    </source>
</reference>
<dbReference type="PANTHER" id="PTHR43133">
    <property type="entry name" value="RNA POLYMERASE ECF-TYPE SIGMA FACTO"/>
    <property type="match status" value="1"/>
</dbReference>
<dbReference type="Gene3D" id="1.10.1740.10">
    <property type="match status" value="1"/>
</dbReference>
<dbReference type="InterPro" id="IPR007627">
    <property type="entry name" value="RNA_pol_sigma70_r2"/>
</dbReference>
<dbReference type="STRING" id="1642647.PSM36_1225"/>
<dbReference type="GO" id="GO:0016987">
    <property type="term" value="F:sigma factor activity"/>
    <property type="evidence" value="ECO:0007669"/>
    <property type="project" value="UniProtKB-KW"/>
</dbReference>
<keyword evidence="8" id="KW-1185">Reference proteome</keyword>
<dbReference type="InterPro" id="IPR014327">
    <property type="entry name" value="RNA_pol_sigma70_bacteroid"/>
</dbReference>
<dbReference type="GO" id="GO:0006352">
    <property type="term" value="P:DNA-templated transcription initiation"/>
    <property type="evidence" value="ECO:0007669"/>
    <property type="project" value="InterPro"/>
</dbReference>
<dbReference type="InterPro" id="IPR039425">
    <property type="entry name" value="RNA_pol_sigma-70-like"/>
</dbReference>
<gene>
    <name evidence="7" type="ORF">PSM36_1225</name>
</gene>
<evidence type="ECO:0000256" key="2">
    <source>
        <dbReference type="ARBA" id="ARBA00023015"/>
    </source>
</evidence>
<evidence type="ECO:0000313" key="8">
    <source>
        <dbReference type="Proteomes" id="UP000187464"/>
    </source>
</evidence>
<dbReference type="EMBL" id="LT605205">
    <property type="protein sequence ID" value="SCD20049.1"/>
    <property type="molecule type" value="Genomic_DNA"/>
</dbReference>
<dbReference type="SUPFAM" id="SSF88659">
    <property type="entry name" value="Sigma3 and sigma4 domains of RNA polymerase sigma factors"/>
    <property type="match status" value="1"/>
</dbReference>
<dbReference type="KEGG" id="psac:PSM36_1225"/>
<evidence type="ECO:0000256" key="1">
    <source>
        <dbReference type="ARBA" id="ARBA00010641"/>
    </source>
</evidence>
<feature type="domain" description="RNA polymerase sigma-70 region 2" evidence="5">
    <location>
        <begin position="35"/>
        <end position="98"/>
    </location>
</feature>
<protein>
    <submittedName>
        <fullName evidence="7">RNA polymerase ECF-type sigma factor</fullName>
    </submittedName>
</protein>
<dbReference type="Pfam" id="PF08281">
    <property type="entry name" value="Sigma70_r4_2"/>
    <property type="match status" value="1"/>
</dbReference>
<dbReference type="Gene3D" id="1.10.10.10">
    <property type="entry name" value="Winged helix-like DNA-binding domain superfamily/Winged helix DNA-binding domain"/>
    <property type="match status" value="1"/>
</dbReference>
<keyword evidence="3" id="KW-0731">Sigma factor</keyword>
<dbReference type="InterPro" id="IPR013249">
    <property type="entry name" value="RNA_pol_sigma70_r4_t2"/>
</dbReference>
<dbReference type="GO" id="GO:0003677">
    <property type="term" value="F:DNA binding"/>
    <property type="evidence" value="ECO:0007669"/>
    <property type="project" value="InterPro"/>
</dbReference>
<dbReference type="CDD" id="cd06171">
    <property type="entry name" value="Sigma70_r4"/>
    <property type="match status" value="1"/>
</dbReference>
<organism evidence="7 8">
    <name type="scientific">Proteiniphilum saccharofermentans</name>
    <dbReference type="NCBI Taxonomy" id="1642647"/>
    <lineage>
        <taxon>Bacteria</taxon>
        <taxon>Pseudomonadati</taxon>
        <taxon>Bacteroidota</taxon>
        <taxon>Bacteroidia</taxon>
        <taxon>Bacteroidales</taxon>
        <taxon>Dysgonomonadaceae</taxon>
        <taxon>Proteiniphilum</taxon>
    </lineage>
</organism>
<dbReference type="PANTHER" id="PTHR43133:SF46">
    <property type="entry name" value="RNA POLYMERASE SIGMA-70 FACTOR ECF SUBFAMILY"/>
    <property type="match status" value="1"/>
</dbReference>
<dbReference type="AlphaFoldDB" id="A0A1R3T1V2"/>
<keyword evidence="2" id="KW-0805">Transcription regulation</keyword>
<proteinExistence type="inferred from homology"/>
<evidence type="ECO:0000259" key="6">
    <source>
        <dbReference type="Pfam" id="PF08281"/>
    </source>
</evidence>
<dbReference type="InterPro" id="IPR036388">
    <property type="entry name" value="WH-like_DNA-bd_sf"/>
</dbReference>
<accession>A0A1R3T1V2</accession>
<sequence>MSAEKRIITERNTITNDKDLVIRLINNDQEAFCELYAKYKERLLYFAVKFVKQCEFAEDIYQDAFIVIWQNRRFLDPEKTFSSYLYTIVKNRILNILREIENDQKLKSHILANAIDYSDVTNQHVQINELKGILDKILKKLTPRQRQIFEMSRDEQMTHKEIAEVLGISVFTVQEHISIALKSIKHYLKEYPDNMVGLLLILICINI</sequence>
<dbReference type="InterPro" id="IPR013324">
    <property type="entry name" value="RNA_pol_sigma_r3/r4-like"/>
</dbReference>
<dbReference type="SUPFAM" id="SSF88946">
    <property type="entry name" value="Sigma2 domain of RNA polymerase sigma factors"/>
    <property type="match status" value="1"/>
</dbReference>
<keyword evidence="4" id="KW-0804">Transcription</keyword>
<evidence type="ECO:0000256" key="4">
    <source>
        <dbReference type="ARBA" id="ARBA00023163"/>
    </source>
</evidence>
<evidence type="ECO:0000256" key="3">
    <source>
        <dbReference type="ARBA" id="ARBA00023082"/>
    </source>
</evidence>